<dbReference type="GO" id="GO:0015031">
    <property type="term" value="P:protein transport"/>
    <property type="evidence" value="ECO:0007669"/>
    <property type="project" value="UniProtKB-KW"/>
</dbReference>
<accession>A0AA50Q4Q9</accession>
<keyword evidence="11" id="KW-0732">Signal</keyword>
<proteinExistence type="inferred from homology"/>
<evidence type="ECO:0000256" key="9">
    <source>
        <dbReference type="ARBA" id="ARBA00023136"/>
    </source>
</evidence>
<dbReference type="EMBL" id="CP132914">
    <property type="protein sequence ID" value="WMB72142.1"/>
    <property type="molecule type" value="Genomic_DNA"/>
</dbReference>
<dbReference type="InterPro" id="IPR006260">
    <property type="entry name" value="TonB/TolA_C"/>
</dbReference>
<dbReference type="KEGG" id="sog:RA178_17220"/>
<dbReference type="GeneID" id="301340961"/>
<dbReference type="NCBIfam" id="TIGR01352">
    <property type="entry name" value="tonB_Cterm"/>
    <property type="match status" value="1"/>
</dbReference>
<evidence type="ECO:0000256" key="8">
    <source>
        <dbReference type="ARBA" id="ARBA00022989"/>
    </source>
</evidence>
<keyword evidence="6" id="KW-0812">Transmembrane</keyword>
<evidence type="ECO:0000256" key="6">
    <source>
        <dbReference type="ARBA" id="ARBA00022692"/>
    </source>
</evidence>
<keyword evidence="9" id="KW-0472">Membrane</keyword>
<feature type="domain" description="TonB C-terminal" evidence="12">
    <location>
        <begin position="206"/>
        <end position="295"/>
    </location>
</feature>
<dbReference type="SUPFAM" id="SSF74653">
    <property type="entry name" value="TolA/TonB C-terminal domain"/>
    <property type="match status" value="1"/>
</dbReference>
<dbReference type="GO" id="GO:0031992">
    <property type="term" value="F:energy transducer activity"/>
    <property type="evidence" value="ECO:0007669"/>
    <property type="project" value="TreeGrafter"/>
</dbReference>
<gene>
    <name evidence="13" type="ORF">RA178_17220</name>
</gene>
<keyword evidence="5" id="KW-0997">Cell inner membrane</keyword>
<keyword evidence="8" id="KW-1133">Transmembrane helix</keyword>
<evidence type="ECO:0000256" key="10">
    <source>
        <dbReference type="SAM" id="MobiDB-lite"/>
    </source>
</evidence>
<feature type="chain" id="PRO_5041349150" evidence="11">
    <location>
        <begin position="23"/>
        <end position="295"/>
    </location>
</feature>
<comment type="similarity">
    <text evidence="2">Belongs to the TonB family.</text>
</comment>
<dbReference type="PANTHER" id="PTHR33446">
    <property type="entry name" value="PROTEIN TONB-RELATED"/>
    <property type="match status" value="1"/>
</dbReference>
<feature type="region of interest" description="Disordered" evidence="10">
    <location>
        <begin position="105"/>
        <end position="151"/>
    </location>
</feature>
<name>A0AA50Q4Q9_9GAMM</name>
<keyword evidence="3" id="KW-0813">Transport</keyword>
<dbReference type="PROSITE" id="PS52015">
    <property type="entry name" value="TONB_CTD"/>
    <property type="match status" value="1"/>
</dbReference>
<feature type="signal peptide" evidence="11">
    <location>
        <begin position="1"/>
        <end position="22"/>
    </location>
</feature>
<dbReference type="PANTHER" id="PTHR33446:SF2">
    <property type="entry name" value="PROTEIN TONB"/>
    <property type="match status" value="1"/>
</dbReference>
<reference evidence="13" key="1">
    <citation type="submission" date="2023-08" db="EMBL/GenBank/DDBJ databases">
        <title>Complete genome sequence of Shewanella oncorhynchi Z-P2, a siderophore putrebactin-producing bacterium.</title>
        <authorList>
            <person name="Zhang Y."/>
        </authorList>
    </citation>
    <scope>NUCLEOTIDE SEQUENCE</scope>
    <source>
        <strain evidence="13">Z-P2</strain>
    </source>
</reference>
<evidence type="ECO:0000256" key="2">
    <source>
        <dbReference type="ARBA" id="ARBA00006555"/>
    </source>
</evidence>
<dbReference type="InterPro" id="IPR051045">
    <property type="entry name" value="TonB-dependent_transducer"/>
</dbReference>
<evidence type="ECO:0000256" key="5">
    <source>
        <dbReference type="ARBA" id="ARBA00022519"/>
    </source>
</evidence>
<evidence type="ECO:0000256" key="7">
    <source>
        <dbReference type="ARBA" id="ARBA00022927"/>
    </source>
</evidence>
<dbReference type="InterPro" id="IPR037682">
    <property type="entry name" value="TonB_C"/>
</dbReference>
<comment type="subcellular location">
    <subcellularLocation>
        <location evidence="1">Cell inner membrane</location>
        <topology evidence="1">Single-pass membrane protein</topology>
        <orientation evidence="1">Periplasmic side</orientation>
    </subcellularLocation>
</comment>
<evidence type="ECO:0000256" key="3">
    <source>
        <dbReference type="ARBA" id="ARBA00022448"/>
    </source>
</evidence>
<sequence>MTPKRYLAFGALTVAIQTGVIASQPAMTMQPSAQSSSVNQASLTPSANTVTLNFSTATSATSNTNAEPINQADAKVATVNSTVQKNSTAQKVSTAESVDKAVIPKTKADQRIDSQLAKKSSATKPTANNHPNTDPLATNALEPSALNPSALNPSALAHKRLEQVEQQTEPQTAQMDLIANAAEVDAKATPNVASATADSAQTNIVELAKPLFAAAPPQPTYPKIARKKGLEGTATIEVMFNELGEQLALTLVKSSGFSLLDQAALDAVENWQFAAPAQRLASHYKVRVPIRFALN</sequence>
<feature type="compositionally biased region" description="Polar residues" evidence="10">
    <location>
        <begin position="117"/>
        <end position="136"/>
    </location>
</feature>
<dbReference type="RefSeq" id="WP_306682996.1">
    <property type="nucleotide sequence ID" value="NZ_CP132914.1"/>
</dbReference>
<evidence type="ECO:0000313" key="13">
    <source>
        <dbReference type="EMBL" id="WMB72142.1"/>
    </source>
</evidence>
<organism evidence="13">
    <name type="scientific">Shewanella oncorhynchi</name>
    <dbReference type="NCBI Taxonomy" id="2726434"/>
    <lineage>
        <taxon>Bacteria</taxon>
        <taxon>Pseudomonadati</taxon>
        <taxon>Pseudomonadota</taxon>
        <taxon>Gammaproteobacteria</taxon>
        <taxon>Alteromonadales</taxon>
        <taxon>Shewanellaceae</taxon>
        <taxon>Shewanella</taxon>
    </lineage>
</organism>
<dbReference type="GO" id="GO:0098797">
    <property type="term" value="C:plasma membrane protein complex"/>
    <property type="evidence" value="ECO:0007669"/>
    <property type="project" value="TreeGrafter"/>
</dbReference>
<dbReference type="Gene3D" id="3.30.1150.10">
    <property type="match status" value="1"/>
</dbReference>
<dbReference type="Proteomes" id="UP001236800">
    <property type="component" value="Chromosome"/>
</dbReference>
<dbReference type="GO" id="GO:0055085">
    <property type="term" value="P:transmembrane transport"/>
    <property type="evidence" value="ECO:0007669"/>
    <property type="project" value="InterPro"/>
</dbReference>
<evidence type="ECO:0000256" key="11">
    <source>
        <dbReference type="SAM" id="SignalP"/>
    </source>
</evidence>
<keyword evidence="7" id="KW-0653">Protein transport</keyword>
<dbReference type="Pfam" id="PF03544">
    <property type="entry name" value="TonB_C"/>
    <property type="match status" value="1"/>
</dbReference>
<evidence type="ECO:0000259" key="12">
    <source>
        <dbReference type="PROSITE" id="PS52015"/>
    </source>
</evidence>
<evidence type="ECO:0000256" key="1">
    <source>
        <dbReference type="ARBA" id="ARBA00004383"/>
    </source>
</evidence>
<protein>
    <submittedName>
        <fullName evidence="13">Energy transducer TonB</fullName>
    </submittedName>
</protein>
<evidence type="ECO:0000256" key="4">
    <source>
        <dbReference type="ARBA" id="ARBA00022475"/>
    </source>
</evidence>
<dbReference type="AlphaFoldDB" id="A0AA50Q4Q9"/>
<keyword evidence="4" id="KW-1003">Cell membrane</keyword>